<gene>
    <name evidence="1" type="primary">smg</name>
    <name evidence="2" type="ORF">SAMN05421693_12714</name>
</gene>
<proteinExistence type="inferred from homology"/>
<dbReference type="Proteomes" id="UP000199496">
    <property type="component" value="Unassembled WGS sequence"/>
</dbReference>
<keyword evidence="3" id="KW-1185">Reference proteome</keyword>
<dbReference type="RefSeq" id="WP_090208746.1">
    <property type="nucleotide sequence ID" value="NZ_FOFO01000027.1"/>
</dbReference>
<evidence type="ECO:0000313" key="2">
    <source>
        <dbReference type="EMBL" id="SEQ38028.1"/>
    </source>
</evidence>
<dbReference type="PANTHER" id="PTHR38692">
    <property type="entry name" value="PROTEIN SMG"/>
    <property type="match status" value="1"/>
</dbReference>
<name>A0A1H9FL09_9GAMM</name>
<evidence type="ECO:0000313" key="3">
    <source>
        <dbReference type="Proteomes" id="UP000199496"/>
    </source>
</evidence>
<evidence type="ECO:0000256" key="1">
    <source>
        <dbReference type="HAMAP-Rule" id="MF_00598"/>
    </source>
</evidence>
<sequence length="156" mass="18038">MKENVLDVLMYLFENYIDDDTELEPDREQLQDLLLDAGFPGAEIQKAFEWLENLSDQDTPQTVHAGSALRVYTQAEINRMDAESRGFLLFLEHNGILDPATREVVINRIMDLDAEDINLEEIKWITLMVLFNQPGQEAACTWLESMMFDSPPEYLH</sequence>
<dbReference type="AlphaFoldDB" id="A0A1H9FL09"/>
<protein>
    <recommendedName>
        <fullName evidence="1">Protein Smg homolog</fullName>
    </recommendedName>
</protein>
<accession>A0A1H9FL09</accession>
<dbReference type="OrthoDB" id="9788984at2"/>
<dbReference type="STRING" id="867345.SAMN05421693_12714"/>
<dbReference type="Pfam" id="PF04361">
    <property type="entry name" value="DUF494"/>
    <property type="match status" value="1"/>
</dbReference>
<dbReference type="InterPro" id="IPR007456">
    <property type="entry name" value="Smg"/>
</dbReference>
<reference evidence="2 3" key="1">
    <citation type="submission" date="2016-10" db="EMBL/GenBank/DDBJ databases">
        <authorList>
            <person name="de Groot N.N."/>
        </authorList>
    </citation>
    <scope>NUCLEOTIDE SEQUENCE [LARGE SCALE GENOMIC DNA]</scope>
    <source>
        <strain evidence="2 3">B7-7</strain>
    </source>
</reference>
<comment type="similarity">
    <text evidence="1">Belongs to the Smg family.</text>
</comment>
<dbReference type="HAMAP" id="MF_00598">
    <property type="entry name" value="Smg"/>
    <property type="match status" value="1"/>
</dbReference>
<organism evidence="2 3">
    <name type="scientific">Ectothiorhodospira magna</name>
    <dbReference type="NCBI Taxonomy" id="867345"/>
    <lineage>
        <taxon>Bacteria</taxon>
        <taxon>Pseudomonadati</taxon>
        <taxon>Pseudomonadota</taxon>
        <taxon>Gammaproteobacteria</taxon>
        <taxon>Chromatiales</taxon>
        <taxon>Ectothiorhodospiraceae</taxon>
        <taxon>Ectothiorhodospira</taxon>
    </lineage>
</organism>
<dbReference type="EMBL" id="FOFO01000027">
    <property type="protein sequence ID" value="SEQ38028.1"/>
    <property type="molecule type" value="Genomic_DNA"/>
</dbReference>
<dbReference type="PANTHER" id="PTHR38692:SF1">
    <property type="entry name" value="PROTEIN SMG"/>
    <property type="match status" value="1"/>
</dbReference>